<dbReference type="Gene3D" id="2.60.40.2880">
    <property type="entry name" value="MmpS1-5, C-terminal soluble domain"/>
    <property type="match status" value="1"/>
</dbReference>
<organism evidence="3 4">
    <name type="scientific">Amycolatopsis samaneae</name>
    <dbReference type="NCBI Taxonomy" id="664691"/>
    <lineage>
        <taxon>Bacteria</taxon>
        <taxon>Bacillati</taxon>
        <taxon>Actinomycetota</taxon>
        <taxon>Actinomycetes</taxon>
        <taxon>Pseudonocardiales</taxon>
        <taxon>Pseudonocardiaceae</taxon>
        <taxon>Amycolatopsis</taxon>
    </lineage>
</organism>
<accession>A0ABW5GQ91</accession>
<evidence type="ECO:0000313" key="3">
    <source>
        <dbReference type="EMBL" id="MFD2462964.1"/>
    </source>
</evidence>
<dbReference type="Proteomes" id="UP001597419">
    <property type="component" value="Unassembled WGS sequence"/>
</dbReference>
<gene>
    <name evidence="3" type="ORF">ACFSYJ_30445</name>
</gene>
<evidence type="ECO:0000256" key="1">
    <source>
        <dbReference type="SAM" id="MobiDB-lite"/>
    </source>
</evidence>
<reference evidence="4" key="1">
    <citation type="journal article" date="2019" name="Int. J. Syst. Evol. Microbiol.">
        <title>The Global Catalogue of Microorganisms (GCM) 10K type strain sequencing project: providing services to taxonomists for standard genome sequencing and annotation.</title>
        <authorList>
            <consortium name="The Broad Institute Genomics Platform"/>
            <consortium name="The Broad Institute Genome Sequencing Center for Infectious Disease"/>
            <person name="Wu L."/>
            <person name="Ma J."/>
        </authorList>
    </citation>
    <scope>NUCLEOTIDE SEQUENCE [LARGE SCALE GENOMIC DNA]</scope>
    <source>
        <strain evidence="4">CGMCC 4.7643</strain>
    </source>
</reference>
<feature type="signal peptide" evidence="2">
    <location>
        <begin position="1"/>
        <end position="17"/>
    </location>
</feature>
<feature type="region of interest" description="Disordered" evidence="1">
    <location>
        <begin position="23"/>
        <end position="43"/>
    </location>
</feature>
<evidence type="ECO:0000256" key="2">
    <source>
        <dbReference type="SAM" id="SignalP"/>
    </source>
</evidence>
<feature type="compositionally biased region" description="Polar residues" evidence="1">
    <location>
        <begin position="115"/>
        <end position="130"/>
    </location>
</feature>
<name>A0ABW5GQ91_9PSEU</name>
<proteinExistence type="predicted"/>
<comment type="caution">
    <text evidence="3">The sequence shown here is derived from an EMBL/GenBank/DDBJ whole genome shotgun (WGS) entry which is preliminary data.</text>
</comment>
<dbReference type="InterPro" id="IPR038468">
    <property type="entry name" value="MmpS_C"/>
</dbReference>
<evidence type="ECO:0000313" key="4">
    <source>
        <dbReference type="Proteomes" id="UP001597419"/>
    </source>
</evidence>
<feature type="chain" id="PRO_5046008585" description="Lipoprotein" evidence="2">
    <location>
        <begin position="18"/>
        <end position="137"/>
    </location>
</feature>
<evidence type="ECO:0008006" key="5">
    <source>
        <dbReference type="Google" id="ProtNLM"/>
    </source>
</evidence>
<sequence>MIRPVAAAVLFAFLCTACGTPSPPAATPPPVTASTTSTSAEPREHVLELEATGTATPVFTLTVDGKVTEEKPAALPWHKTISVPYGAGRHNWELSIRYTGGSVAARAMVDGKLATQTAGSGSPGSVQNGHLSGGFSD</sequence>
<dbReference type="EMBL" id="JBHUKU010000020">
    <property type="protein sequence ID" value="MFD2462964.1"/>
    <property type="molecule type" value="Genomic_DNA"/>
</dbReference>
<keyword evidence="2" id="KW-0732">Signal</keyword>
<keyword evidence="4" id="KW-1185">Reference proteome</keyword>
<protein>
    <recommendedName>
        <fullName evidence="5">Lipoprotein</fullName>
    </recommendedName>
</protein>
<dbReference type="RefSeq" id="WP_345392819.1">
    <property type="nucleotide sequence ID" value="NZ_BAABHG010000005.1"/>
</dbReference>
<feature type="region of interest" description="Disordered" evidence="1">
    <location>
        <begin position="115"/>
        <end position="137"/>
    </location>
</feature>